<dbReference type="CDD" id="cd14864">
    <property type="entry name" value="Fe-ADH-like"/>
    <property type="match status" value="1"/>
</dbReference>
<dbReference type="EMBL" id="CP002631">
    <property type="protein sequence ID" value="AEB15382.1"/>
    <property type="molecule type" value="Genomic_DNA"/>
</dbReference>
<dbReference type="HOGENOM" id="CLU_007207_0_0_12"/>
<dbReference type="STRING" id="869209.Tresu_2520"/>
<protein>
    <submittedName>
        <fullName evidence="5">Iron-containing alcohol dehydrogenase</fullName>
    </submittedName>
</protein>
<evidence type="ECO:0000313" key="6">
    <source>
        <dbReference type="Proteomes" id="UP000006852"/>
    </source>
</evidence>
<dbReference type="PANTHER" id="PTHR11496">
    <property type="entry name" value="ALCOHOL DEHYDROGENASE"/>
    <property type="match status" value="1"/>
</dbReference>
<dbReference type="SUPFAM" id="SSF56796">
    <property type="entry name" value="Dehydroquinate synthase-like"/>
    <property type="match status" value="1"/>
</dbReference>
<reference evidence="6" key="2">
    <citation type="submission" date="2011-04" db="EMBL/GenBank/DDBJ databases">
        <title>The complete genome of chromosome of Treponema succinifaciens DSM 2489.</title>
        <authorList>
            <person name="Lucas S."/>
            <person name="Copeland A."/>
            <person name="Lapidus A."/>
            <person name="Bruce D."/>
            <person name="Goodwin L."/>
            <person name="Pitluck S."/>
            <person name="Peters L."/>
            <person name="Kyrpides N."/>
            <person name="Mavromatis K."/>
            <person name="Ivanova N."/>
            <person name="Ovchinnikova G."/>
            <person name="Teshima H."/>
            <person name="Detter J.C."/>
            <person name="Tapia R."/>
            <person name="Han C."/>
            <person name="Land M."/>
            <person name="Hauser L."/>
            <person name="Markowitz V."/>
            <person name="Cheng J.-F."/>
            <person name="Hugenholtz P."/>
            <person name="Woyke T."/>
            <person name="Wu D."/>
            <person name="Gronow S."/>
            <person name="Wellnitz S."/>
            <person name="Brambilla E."/>
            <person name="Klenk H.-P."/>
            <person name="Eisen J.A."/>
        </authorList>
    </citation>
    <scope>NUCLEOTIDE SEQUENCE [LARGE SCALE GENOMIC DNA]</scope>
    <source>
        <strain evidence="6">ATCC 33096 / DSM 2489 / 6091</strain>
    </source>
</reference>
<proteinExistence type="inferred from homology"/>
<dbReference type="Pfam" id="PF25137">
    <property type="entry name" value="ADH_Fe_C"/>
    <property type="match status" value="1"/>
</dbReference>
<sequence length="384" mass="41779">MADFIFKISPNIVLGSYTATRLGQYALEYGSNFLVLMDPVLKESGTASKVTASLAERNVDYFVFDEIPLGSDSETAKVVLKLAQDAKVHGVIAVGGGRTLSLARIVCALYYENSKSIYDYIDENLIPPKRTLPLICLPSTNRDSFIFTDRAFVTDARSTKVKLIKTQNGLCKLVLWDPNLQMALTEKQISCMSIEALAFAVEGYLSQKSTFFSDMIIEKSVQLLSYAEDGAPNLSVTTPQEVLLAQGGCMASLGAASSSFGAANLLSLAINSRYKISRSLISAILLPYIIEDAASFKAEKLAVLSRLLNASRPEDSVSSAVASLADYVRQKIAKINIPARLKDLSLSIEQLSVAAEDAGELDLMNSLQRSMTTDDLFEIIKKAY</sequence>
<dbReference type="eggNOG" id="COG1454">
    <property type="taxonomic scope" value="Bacteria"/>
</dbReference>
<dbReference type="PANTHER" id="PTHR11496:SF102">
    <property type="entry name" value="ALCOHOL DEHYDROGENASE 4"/>
    <property type="match status" value="1"/>
</dbReference>
<evidence type="ECO:0000259" key="4">
    <source>
        <dbReference type="Pfam" id="PF25137"/>
    </source>
</evidence>
<dbReference type="Pfam" id="PF00465">
    <property type="entry name" value="Fe-ADH"/>
    <property type="match status" value="1"/>
</dbReference>
<keyword evidence="2" id="KW-0560">Oxidoreductase</keyword>
<comment type="similarity">
    <text evidence="1">Belongs to the iron-containing alcohol dehydrogenase family.</text>
</comment>
<reference evidence="5 6" key="1">
    <citation type="journal article" date="2011" name="Stand. Genomic Sci.">
        <title>Complete genome sequence of Treponema succinifaciens type strain (6091).</title>
        <authorList>
            <person name="Han C."/>
            <person name="Gronow S."/>
            <person name="Teshima H."/>
            <person name="Lapidus A."/>
            <person name="Nolan M."/>
            <person name="Lucas S."/>
            <person name="Hammon N."/>
            <person name="Deshpande S."/>
            <person name="Cheng J.F."/>
            <person name="Zeytun A."/>
            <person name="Tapia R."/>
            <person name="Goodwin L."/>
            <person name="Pitluck S."/>
            <person name="Liolios K."/>
            <person name="Pagani I."/>
            <person name="Ivanova N."/>
            <person name="Mavromatis K."/>
            <person name="Mikhailova N."/>
            <person name="Huntemann M."/>
            <person name="Pati A."/>
            <person name="Chen A."/>
            <person name="Palaniappan K."/>
            <person name="Land M."/>
            <person name="Hauser L."/>
            <person name="Brambilla E.M."/>
            <person name="Rohde M."/>
            <person name="Goker M."/>
            <person name="Woyke T."/>
            <person name="Bristow J."/>
            <person name="Eisen J.A."/>
            <person name="Markowitz V."/>
            <person name="Hugenholtz P."/>
            <person name="Kyrpides N.C."/>
            <person name="Klenk H.P."/>
            <person name="Detter J.C."/>
        </authorList>
    </citation>
    <scope>NUCLEOTIDE SEQUENCE [LARGE SCALE GENOMIC DNA]</scope>
    <source>
        <strain evidence="6">ATCC 33096 / DSM 2489 / 6091</strain>
    </source>
</reference>
<keyword evidence="6" id="KW-1185">Reference proteome</keyword>
<dbReference type="Gene3D" id="3.40.50.1970">
    <property type="match status" value="1"/>
</dbReference>
<name>F2NWR3_TRES6</name>
<evidence type="ECO:0000313" key="5">
    <source>
        <dbReference type="EMBL" id="AEB15382.1"/>
    </source>
</evidence>
<dbReference type="Gene3D" id="1.20.1090.10">
    <property type="entry name" value="Dehydroquinate synthase-like - alpha domain"/>
    <property type="match status" value="1"/>
</dbReference>
<dbReference type="GeneID" id="302999631"/>
<evidence type="ECO:0000256" key="1">
    <source>
        <dbReference type="ARBA" id="ARBA00007358"/>
    </source>
</evidence>
<evidence type="ECO:0000259" key="3">
    <source>
        <dbReference type="Pfam" id="PF00465"/>
    </source>
</evidence>
<evidence type="ECO:0000256" key="2">
    <source>
        <dbReference type="ARBA" id="ARBA00023002"/>
    </source>
</evidence>
<dbReference type="Proteomes" id="UP000006852">
    <property type="component" value="Chromosome"/>
</dbReference>
<dbReference type="KEGG" id="tsu:Tresu_2520"/>
<dbReference type="InterPro" id="IPR001670">
    <property type="entry name" value="ADH_Fe/GldA"/>
</dbReference>
<dbReference type="OrthoDB" id="355310at2"/>
<dbReference type="InterPro" id="IPR056798">
    <property type="entry name" value="ADH_Fe_C"/>
</dbReference>
<dbReference type="InterPro" id="IPR039697">
    <property type="entry name" value="Alcohol_dehydrogenase_Fe"/>
</dbReference>
<dbReference type="GO" id="GO:0046872">
    <property type="term" value="F:metal ion binding"/>
    <property type="evidence" value="ECO:0007669"/>
    <property type="project" value="InterPro"/>
</dbReference>
<dbReference type="GO" id="GO:0004022">
    <property type="term" value="F:alcohol dehydrogenase (NAD+) activity"/>
    <property type="evidence" value="ECO:0007669"/>
    <property type="project" value="TreeGrafter"/>
</dbReference>
<organism evidence="5 6">
    <name type="scientific">Treponema succinifaciens (strain ATCC 33096 / DSM 2489 / 6091)</name>
    <dbReference type="NCBI Taxonomy" id="869209"/>
    <lineage>
        <taxon>Bacteria</taxon>
        <taxon>Pseudomonadati</taxon>
        <taxon>Spirochaetota</taxon>
        <taxon>Spirochaetia</taxon>
        <taxon>Spirochaetales</taxon>
        <taxon>Treponemataceae</taxon>
        <taxon>Treponema</taxon>
    </lineage>
</organism>
<dbReference type="AlphaFoldDB" id="F2NWR3"/>
<dbReference type="RefSeq" id="WP_013702633.1">
    <property type="nucleotide sequence ID" value="NC_015385.1"/>
</dbReference>
<feature type="domain" description="Fe-containing alcohol dehydrogenase-like C-terminal" evidence="4">
    <location>
        <begin position="193"/>
        <end position="384"/>
    </location>
</feature>
<feature type="domain" description="Alcohol dehydrogenase iron-type/glycerol dehydrogenase GldA" evidence="3">
    <location>
        <begin position="11"/>
        <end position="178"/>
    </location>
</feature>
<accession>F2NWR3</accession>
<gene>
    <name evidence="5" type="ordered locus">Tresu_2520</name>
</gene>